<name>A0ABQ9I6A7_9NEOP</name>
<protein>
    <submittedName>
        <fullName evidence="1">Uncharacterized protein</fullName>
    </submittedName>
</protein>
<proteinExistence type="predicted"/>
<comment type="caution">
    <text evidence="1">The sequence shown here is derived from an EMBL/GenBank/DDBJ whole genome shotgun (WGS) entry which is preliminary data.</text>
</comment>
<organism evidence="1 2">
    <name type="scientific">Dryococelus australis</name>
    <dbReference type="NCBI Taxonomy" id="614101"/>
    <lineage>
        <taxon>Eukaryota</taxon>
        <taxon>Metazoa</taxon>
        <taxon>Ecdysozoa</taxon>
        <taxon>Arthropoda</taxon>
        <taxon>Hexapoda</taxon>
        <taxon>Insecta</taxon>
        <taxon>Pterygota</taxon>
        <taxon>Neoptera</taxon>
        <taxon>Polyneoptera</taxon>
        <taxon>Phasmatodea</taxon>
        <taxon>Verophasmatodea</taxon>
        <taxon>Anareolatae</taxon>
        <taxon>Phasmatidae</taxon>
        <taxon>Eurycanthinae</taxon>
        <taxon>Dryococelus</taxon>
    </lineage>
</organism>
<sequence>MTSYCKVLDLFSLTLPPTSDAGRYMPIARQCSDGPSLQRRNAWSLPPRVAVWLTWQQLYMAQIHQRDIGLRQKICGKTLFERIDPGPVPQRVIMVGASPAHTRPQVAKMGTILQHLLCYKAEETLFLFP</sequence>
<evidence type="ECO:0000313" key="2">
    <source>
        <dbReference type="Proteomes" id="UP001159363"/>
    </source>
</evidence>
<dbReference type="EMBL" id="JARBHB010000002">
    <property type="protein sequence ID" value="KAJ8892169.1"/>
    <property type="molecule type" value="Genomic_DNA"/>
</dbReference>
<reference evidence="1 2" key="1">
    <citation type="submission" date="2023-02" db="EMBL/GenBank/DDBJ databases">
        <title>LHISI_Scaffold_Assembly.</title>
        <authorList>
            <person name="Stuart O.P."/>
            <person name="Cleave R."/>
            <person name="Magrath M.J.L."/>
            <person name="Mikheyev A.S."/>
        </authorList>
    </citation>
    <scope>NUCLEOTIDE SEQUENCE [LARGE SCALE GENOMIC DNA]</scope>
    <source>
        <strain evidence="1">Daus_M_001</strain>
        <tissue evidence="1">Leg muscle</tissue>
    </source>
</reference>
<accession>A0ABQ9I6A7</accession>
<keyword evidence="2" id="KW-1185">Reference proteome</keyword>
<gene>
    <name evidence="1" type="ORF">PR048_004749</name>
</gene>
<evidence type="ECO:0000313" key="1">
    <source>
        <dbReference type="EMBL" id="KAJ8892169.1"/>
    </source>
</evidence>
<dbReference type="Proteomes" id="UP001159363">
    <property type="component" value="Chromosome 2"/>
</dbReference>